<sequence>MWLITTNKIEFDYYKNFSGHIVEERFLNLIDESNSLKDYVIAKLNIVSP</sequence>
<evidence type="ECO:0000259" key="1">
    <source>
        <dbReference type="Pfam" id="PF15570"/>
    </source>
</evidence>
<feature type="domain" description="Immunity protein 43" evidence="1">
    <location>
        <begin position="3"/>
        <end position="48"/>
    </location>
</feature>
<dbReference type="Proteomes" id="UP001527052">
    <property type="component" value="Unassembled WGS sequence"/>
</dbReference>
<dbReference type="Pfam" id="PF15570">
    <property type="entry name" value="Imm43"/>
    <property type="match status" value="1"/>
</dbReference>
<gene>
    <name evidence="2" type="ORF">M5W82_23620</name>
</gene>
<comment type="caution">
    <text evidence="2">The sequence shown here is derived from an EMBL/GenBank/DDBJ whole genome shotgun (WGS) entry which is preliminary data.</text>
</comment>
<name>A0ABT4EW19_9BACI</name>
<accession>A0ABT4EW19</accession>
<dbReference type="EMBL" id="JAMDLZ010000058">
    <property type="protein sequence ID" value="MCY9549869.1"/>
    <property type="molecule type" value="Genomic_DNA"/>
</dbReference>
<proteinExistence type="predicted"/>
<evidence type="ECO:0000313" key="2">
    <source>
        <dbReference type="EMBL" id="MCY9549869.1"/>
    </source>
</evidence>
<keyword evidence="3" id="KW-1185">Reference proteome</keyword>
<organism evidence="2 3">
    <name type="scientific">Lysinibacillus xylanilyticus</name>
    <dbReference type="NCBI Taxonomy" id="582475"/>
    <lineage>
        <taxon>Bacteria</taxon>
        <taxon>Bacillati</taxon>
        <taxon>Bacillota</taxon>
        <taxon>Bacilli</taxon>
        <taxon>Bacillales</taxon>
        <taxon>Bacillaceae</taxon>
        <taxon>Lysinibacillus</taxon>
    </lineage>
</organism>
<dbReference type="InterPro" id="IPR029079">
    <property type="entry name" value="Imm43"/>
</dbReference>
<evidence type="ECO:0000313" key="3">
    <source>
        <dbReference type="Proteomes" id="UP001527052"/>
    </source>
</evidence>
<reference evidence="2 3" key="1">
    <citation type="submission" date="2022-05" db="EMBL/GenBank/DDBJ databases">
        <title>Genome Sequencing of Bee-Associated Microbes.</title>
        <authorList>
            <person name="Dunlap C."/>
        </authorList>
    </citation>
    <scope>NUCLEOTIDE SEQUENCE [LARGE SCALE GENOMIC DNA]</scope>
    <source>
        <strain evidence="2 3">NRRL BD-083</strain>
    </source>
</reference>
<protein>
    <recommendedName>
        <fullName evidence="1">Immunity protein 43 domain-containing protein</fullName>
    </recommendedName>
</protein>